<accession>A0A1P8UPZ7</accession>
<dbReference type="AlphaFoldDB" id="A0A1P8UPZ7"/>
<reference evidence="2 3" key="1">
    <citation type="submission" date="2016-04" db="EMBL/GenBank/DDBJ databases">
        <title>Deep-sea bacteria in the southern Pacific.</title>
        <authorList>
            <person name="Tang K."/>
        </authorList>
    </citation>
    <scope>NUCLEOTIDE SEQUENCE [LARGE SCALE GENOMIC DNA]</scope>
    <source>
        <strain evidence="2 3">JLT2014</strain>
    </source>
</reference>
<protein>
    <submittedName>
        <fullName evidence="2">Uncharacterized protein</fullName>
    </submittedName>
</protein>
<dbReference type="Proteomes" id="UP000187059">
    <property type="component" value="Chromosome"/>
</dbReference>
<evidence type="ECO:0000313" key="2">
    <source>
        <dbReference type="EMBL" id="APZ51460.1"/>
    </source>
</evidence>
<sequence length="76" mass="8418">MRQSGRPGTDDANLHIPELPVSKFSSWSQIFPLTQQIFLSPGLFGVNLHCRCGALPKDEAAARTRGPREGKRDAER</sequence>
<dbReference type="STRING" id="1250539.Ga0080574_TMP1126"/>
<gene>
    <name evidence="2" type="ORF">Ga0080574_TMP1126</name>
</gene>
<keyword evidence="3" id="KW-1185">Reference proteome</keyword>
<evidence type="ECO:0000256" key="1">
    <source>
        <dbReference type="SAM" id="MobiDB-lite"/>
    </source>
</evidence>
<name>A0A1P8UPZ7_9RHOB</name>
<evidence type="ECO:0000313" key="3">
    <source>
        <dbReference type="Proteomes" id="UP000187059"/>
    </source>
</evidence>
<proteinExistence type="predicted"/>
<dbReference type="EMBL" id="CP015093">
    <property type="protein sequence ID" value="APZ51460.1"/>
    <property type="molecule type" value="Genomic_DNA"/>
</dbReference>
<organism evidence="2 3">
    <name type="scientific">Salipiger abyssi</name>
    <dbReference type="NCBI Taxonomy" id="1250539"/>
    <lineage>
        <taxon>Bacteria</taxon>
        <taxon>Pseudomonadati</taxon>
        <taxon>Pseudomonadota</taxon>
        <taxon>Alphaproteobacteria</taxon>
        <taxon>Rhodobacterales</taxon>
        <taxon>Roseobacteraceae</taxon>
        <taxon>Salipiger</taxon>
    </lineage>
</organism>
<dbReference type="KEGG" id="paby:Ga0080574_TMP1126"/>
<feature type="region of interest" description="Disordered" evidence="1">
    <location>
        <begin position="57"/>
        <end position="76"/>
    </location>
</feature>